<name>A0ABT7L007_9BACI</name>
<evidence type="ECO:0000313" key="3">
    <source>
        <dbReference type="Proteomes" id="UP001235343"/>
    </source>
</evidence>
<dbReference type="EMBL" id="JASTZU010000005">
    <property type="protein sequence ID" value="MDL4839068.1"/>
    <property type="molecule type" value="Genomic_DNA"/>
</dbReference>
<reference evidence="2 3" key="1">
    <citation type="submission" date="2023-06" db="EMBL/GenBank/DDBJ databases">
        <title>Aquibacillus rhizosphaerae LR5S19.</title>
        <authorList>
            <person name="Sun J.-Q."/>
        </authorList>
    </citation>
    <scope>NUCLEOTIDE SEQUENCE [LARGE SCALE GENOMIC DNA]</scope>
    <source>
        <strain evidence="2 3">LR5S19</strain>
    </source>
</reference>
<dbReference type="PROSITE" id="PS51500">
    <property type="entry name" value="SIN"/>
    <property type="match status" value="1"/>
</dbReference>
<dbReference type="RefSeq" id="WP_285929880.1">
    <property type="nucleotide sequence ID" value="NZ_JASTZU010000005.1"/>
</dbReference>
<dbReference type="InterPro" id="IPR010981">
    <property type="entry name" value="SinR/SinI_dimer_dom"/>
</dbReference>
<comment type="caution">
    <text evidence="2">The sequence shown here is derived from an EMBL/GenBank/DDBJ whole genome shotgun (WGS) entry which is preliminary data.</text>
</comment>
<sequence length="57" mass="6558">MITTQKENCFNNGDSNQLDKEWLSLILIAKSQGLTAQEVESFFKKHQTFHNNESENA</sequence>
<evidence type="ECO:0000259" key="1">
    <source>
        <dbReference type="PROSITE" id="PS51500"/>
    </source>
</evidence>
<keyword evidence="3" id="KW-1185">Reference proteome</keyword>
<dbReference type="InterPro" id="IPR036281">
    <property type="entry name" value="SinR/SinI_dimer_dom_sf"/>
</dbReference>
<dbReference type="Pfam" id="PF08671">
    <property type="entry name" value="SinI"/>
    <property type="match status" value="1"/>
</dbReference>
<gene>
    <name evidence="2" type="ORF">QQS35_01135</name>
</gene>
<evidence type="ECO:0000313" key="2">
    <source>
        <dbReference type="EMBL" id="MDL4839068.1"/>
    </source>
</evidence>
<dbReference type="Proteomes" id="UP001235343">
    <property type="component" value="Unassembled WGS sequence"/>
</dbReference>
<feature type="domain" description="Sin" evidence="1">
    <location>
        <begin position="9"/>
        <end position="47"/>
    </location>
</feature>
<proteinExistence type="predicted"/>
<accession>A0ABT7L007</accession>
<protein>
    <submittedName>
        <fullName evidence="2">Anti-repressor SinI family protein</fullName>
    </submittedName>
</protein>
<dbReference type="SUPFAM" id="SSF47406">
    <property type="entry name" value="SinR repressor dimerisation domain-like"/>
    <property type="match status" value="1"/>
</dbReference>
<organism evidence="2 3">
    <name type="scientific">Aquibacillus rhizosphaerae</name>
    <dbReference type="NCBI Taxonomy" id="3051431"/>
    <lineage>
        <taxon>Bacteria</taxon>
        <taxon>Bacillati</taxon>
        <taxon>Bacillota</taxon>
        <taxon>Bacilli</taxon>
        <taxon>Bacillales</taxon>
        <taxon>Bacillaceae</taxon>
        <taxon>Aquibacillus</taxon>
    </lineage>
</organism>